<sequence>MELITTVVPKQGCSCCYAACVASVVARHVRAVAARLALDSLEVAFLVWRTLASQSRCLCAVVRCARDVELSRCLMCCVAPLVERCNTCLWLLPAWCWQVVSFGVVLPKFFSVGSGGSEDCFVLVSAVVVRPQSLRCAVGLAGAFWRVFPRTVPWWFWWRFSQDRLVLLLQFYLLQCSSLMDRPLSLLAEVIPRSASCSFRATVELPLDELSVLPVGMSVLQSAWAFPVKVLAMHLAAMLANLSC</sequence>
<accession>A0A843WME4</accession>
<dbReference type="AlphaFoldDB" id="A0A843WME4"/>
<name>A0A843WME4_COLES</name>
<dbReference type="Proteomes" id="UP000652761">
    <property type="component" value="Unassembled WGS sequence"/>
</dbReference>
<comment type="caution">
    <text evidence="1">The sequence shown here is derived from an EMBL/GenBank/DDBJ whole genome shotgun (WGS) entry which is preliminary data.</text>
</comment>
<reference evidence="1" key="1">
    <citation type="submission" date="2017-07" db="EMBL/GenBank/DDBJ databases">
        <title>Taro Niue Genome Assembly and Annotation.</title>
        <authorList>
            <person name="Atibalentja N."/>
            <person name="Keating K."/>
            <person name="Fields C.J."/>
        </authorList>
    </citation>
    <scope>NUCLEOTIDE SEQUENCE</scope>
    <source>
        <strain evidence="1">Niue_2</strain>
        <tissue evidence="1">Leaf</tissue>
    </source>
</reference>
<evidence type="ECO:0000313" key="1">
    <source>
        <dbReference type="EMBL" id="MQM06671.1"/>
    </source>
</evidence>
<keyword evidence="2" id="KW-1185">Reference proteome</keyword>
<proteinExistence type="predicted"/>
<dbReference type="EMBL" id="NMUH01003686">
    <property type="protein sequence ID" value="MQM06671.1"/>
    <property type="molecule type" value="Genomic_DNA"/>
</dbReference>
<organism evidence="1 2">
    <name type="scientific">Colocasia esculenta</name>
    <name type="common">Wild taro</name>
    <name type="synonym">Arum esculentum</name>
    <dbReference type="NCBI Taxonomy" id="4460"/>
    <lineage>
        <taxon>Eukaryota</taxon>
        <taxon>Viridiplantae</taxon>
        <taxon>Streptophyta</taxon>
        <taxon>Embryophyta</taxon>
        <taxon>Tracheophyta</taxon>
        <taxon>Spermatophyta</taxon>
        <taxon>Magnoliopsida</taxon>
        <taxon>Liliopsida</taxon>
        <taxon>Araceae</taxon>
        <taxon>Aroideae</taxon>
        <taxon>Colocasieae</taxon>
        <taxon>Colocasia</taxon>
    </lineage>
</organism>
<gene>
    <name evidence="1" type="ORF">Taro_039503</name>
</gene>
<evidence type="ECO:0000313" key="2">
    <source>
        <dbReference type="Proteomes" id="UP000652761"/>
    </source>
</evidence>
<protein>
    <submittedName>
        <fullName evidence="1">Uncharacterized protein</fullName>
    </submittedName>
</protein>